<dbReference type="InterPro" id="IPR050361">
    <property type="entry name" value="MPP/UQCRC_Complex"/>
</dbReference>
<dbReference type="SUPFAM" id="SSF63411">
    <property type="entry name" value="LuxS/MPP-like metallohydrolase"/>
    <property type="match status" value="4"/>
</dbReference>
<reference evidence="4" key="1">
    <citation type="submission" date="2015-10" db="EMBL/GenBank/DDBJ databases">
        <authorList>
            <person name="Gilbert D.G."/>
        </authorList>
    </citation>
    <scope>NUCLEOTIDE SEQUENCE</scope>
</reference>
<name>A0A160VC03_9ZZZZ</name>
<dbReference type="Gene3D" id="3.30.830.10">
    <property type="entry name" value="Metalloenzyme, LuxS/M16 peptidase-like"/>
    <property type="match status" value="4"/>
</dbReference>
<accession>A0A160VC03</accession>
<dbReference type="PANTHER" id="PTHR11851:SF224">
    <property type="entry name" value="PROCESSING PROTEASE"/>
    <property type="match status" value="1"/>
</dbReference>
<gene>
    <name evidence="4" type="ORF">MGWOODY_Clf2958</name>
</gene>
<feature type="domain" description="Peptidase M16 C-terminal" evidence="3">
    <location>
        <begin position="174"/>
        <end position="349"/>
    </location>
</feature>
<feature type="domain" description="Peptidase M16 N-terminal" evidence="2">
    <location>
        <begin position="466"/>
        <end position="589"/>
    </location>
</feature>
<evidence type="ECO:0000256" key="1">
    <source>
        <dbReference type="SAM" id="MobiDB-lite"/>
    </source>
</evidence>
<keyword evidence="4" id="KW-0378">Hydrolase</keyword>
<dbReference type="PANTHER" id="PTHR11851">
    <property type="entry name" value="METALLOPROTEASE"/>
    <property type="match status" value="1"/>
</dbReference>
<feature type="domain" description="Peptidase M16 C-terminal" evidence="3">
    <location>
        <begin position="613"/>
        <end position="790"/>
    </location>
</feature>
<evidence type="ECO:0000313" key="4">
    <source>
        <dbReference type="EMBL" id="CUV04267.1"/>
    </source>
</evidence>
<evidence type="ECO:0000259" key="3">
    <source>
        <dbReference type="Pfam" id="PF05193"/>
    </source>
</evidence>
<keyword evidence="4" id="KW-0645">Protease</keyword>
<feature type="region of interest" description="Disordered" evidence="1">
    <location>
        <begin position="430"/>
        <end position="451"/>
    </location>
</feature>
<protein>
    <submittedName>
        <fullName evidence="4">Zinc protease</fullName>
    </submittedName>
</protein>
<organism evidence="4">
    <name type="scientific">hydrothermal vent metagenome</name>
    <dbReference type="NCBI Taxonomy" id="652676"/>
    <lineage>
        <taxon>unclassified sequences</taxon>
        <taxon>metagenomes</taxon>
        <taxon>ecological metagenomes</taxon>
    </lineage>
</organism>
<dbReference type="GO" id="GO:0046872">
    <property type="term" value="F:metal ion binding"/>
    <property type="evidence" value="ECO:0007669"/>
    <property type="project" value="InterPro"/>
</dbReference>
<dbReference type="InterPro" id="IPR011765">
    <property type="entry name" value="Pept_M16_N"/>
</dbReference>
<dbReference type="Pfam" id="PF00675">
    <property type="entry name" value="Peptidase_M16"/>
    <property type="match status" value="2"/>
</dbReference>
<feature type="domain" description="Peptidase M16 N-terminal" evidence="2">
    <location>
        <begin position="17"/>
        <end position="152"/>
    </location>
</feature>
<sequence>MVTISFEKHTLSNGLDVILHEDHNIPVVAVNVWYHVGSKDEEIGRTGFAHLFEHVMFEGSKHHNSSHFDPLQKAGANLNGSTTPDRTNYWEDVPTNYLDLALWLESDRMGFLLDALDQQRLDIQRDVVKNERRQSYENRPYGMAHWHLQEALYPMPHPYHWMTIGSQEDLDAADLDDIKNFFKRFYTPSNASLAIAGDIDMGQALEMVNHYFGDLPPGEPVPRKGRHDSSLRGRIELEMRDSVTLPRTYIAWPTPPEGDIDDAPLEIYQAIMSDGLTSRLHKSLVYEKQIAQSANMRYHSSEIAGQCILSVTAAEGHELDEVEAAADAEMAMLLREPPTDEEITRVKNRIEASHFRQLARIGGFGGRADQLNHYSVFSADPDLINTSLDKYMSVTREDVMRVAESILGENQVRLRVLPEPTLSPATVTIDRTVMPPPKSEPVFNPPTPTRTKLSNGMGISVIEQRGMPIVAFGVLMDAGASRDPENLPGLAGFTAQMLPEGTTTKTSQEIAQAFEFIGSRISADGRREYTLLSAETLTKHWPTGLELTADLVLNPNFPDHEIERVRREHLTELRRGKDEPNAVAEQLMAGLVFQRGSGYGHPLSGTEKSIAALTRDDIASQFSRDYTPANANLIVVGDVSIDEVAKRAEAVFGRWKGGPSANGQSVVEPSNGTATIYLVDRPGAPQSVIRALNTTIPRLHPDYLGLTLMNYAFGGQFSARLNQNLRQEKGYSYGYQSHVQWFRSSSLMLAGGSVQTEVTKESVFETLKEYNEVRGSRPISEEELENAKASVLRSFPANFERPGAIMGQVLQMVQFGLPDDYLQTVRANVESVTLDDVHRITQELVRPDQLKILVVGDRQQIETGLRQLDLPTVVLDADGVVTT</sequence>
<dbReference type="GO" id="GO:0008233">
    <property type="term" value="F:peptidase activity"/>
    <property type="evidence" value="ECO:0007669"/>
    <property type="project" value="UniProtKB-KW"/>
</dbReference>
<dbReference type="GO" id="GO:0006508">
    <property type="term" value="P:proteolysis"/>
    <property type="evidence" value="ECO:0007669"/>
    <property type="project" value="UniProtKB-KW"/>
</dbReference>
<proteinExistence type="predicted"/>
<dbReference type="AlphaFoldDB" id="A0A160VC03"/>
<evidence type="ECO:0000259" key="2">
    <source>
        <dbReference type="Pfam" id="PF00675"/>
    </source>
</evidence>
<dbReference type="InterPro" id="IPR011249">
    <property type="entry name" value="Metalloenz_LuxS/M16"/>
</dbReference>
<dbReference type="InterPro" id="IPR007863">
    <property type="entry name" value="Peptidase_M16_C"/>
</dbReference>
<dbReference type="Pfam" id="PF05193">
    <property type="entry name" value="Peptidase_M16_C"/>
    <property type="match status" value="2"/>
</dbReference>
<feature type="compositionally biased region" description="Pro residues" evidence="1">
    <location>
        <begin position="434"/>
        <end position="448"/>
    </location>
</feature>
<dbReference type="EMBL" id="FAXA01000114">
    <property type="protein sequence ID" value="CUV04267.1"/>
    <property type="molecule type" value="Genomic_DNA"/>
</dbReference>